<dbReference type="RefSeq" id="WP_053174300.1">
    <property type="nucleotide sequence ID" value="NZ_LGUV01000344.1"/>
</dbReference>
<dbReference type="PANTHER" id="PTHR43156:SF2">
    <property type="entry name" value="STAGE II SPORULATION PROTEIN E"/>
    <property type="match status" value="1"/>
</dbReference>
<keyword evidence="3" id="KW-1133">Transmembrane helix</keyword>
<evidence type="ECO:0000313" key="5">
    <source>
        <dbReference type="EMBL" id="KOG47057.1"/>
    </source>
</evidence>
<dbReference type="InterPro" id="IPR036457">
    <property type="entry name" value="PPM-type-like_dom_sf"/>
</dbReference>
<dbReference type="Gene3D" id="3.60.40.10">
    <property type="entry name" value="PPM-type phosphatase domain"/>
    <property type="match status" value="1"/>
</dbReference>
<dbReference type="OrthoDB" id="3210173at2"/>
<dbReference type="GO" id="GO:0016791">
    <property type="term" value="F:phosphatase activity"/>
    <property type="evidence" value="ECO:0007669"/>
    <property type="project" value="TreeGrafter"/>
</dbReference>
<gene>
    <name evidence="5" type="ORF">ADK75_25640</name>
</gene>
<comment type="caution">
    <text evidence="5">The sequence shown here is derived from an EMBL/GenBank/DDBJ whole genome shotgun (WGS) entry which is preliminary data.</text>
</comment>
<dbReference type="InterPro" id="IPR052016">
    <property type="entry name" value="Bact_Sigma-Reg"/>
</dbReference>
<dbReference type="Pfam" id="PF07228">
    <property type="entry name" value="SpoIIE"/>
    <property type="match status" value="1"/>
</dbReference>
<evidence type="ECO:0000313" key="6">
    <source>
        <dbReference type="Proteomes" id="UP000037084"/>
    </source>
</evidence>
<evidence type="ECO:0000256" key="1">
    <source>
        <dbReference type="ARBA" id="ARBA00022801"/>
    </source>
</evidence>
<feature type="domain" description="PPM-type phosphatase" evidence="4">
    <location>
        <begin position="151"/>
        <end position="372"/>
    </location>
</feature>
<dbReference type="SMART" id="SM00331">
    <property type="entry name" value="PP2C_SIG"/>
    <property type="match status" value="1"/>
</dbReference>
<dbReference type="InterPro" id="IPR001932">
    <property type="entry name" value="PPM-type_phosphatase-like_dom"/>
</dbReference>
<feature type="region of interest" description="Disordered" evidence="2">
    <location>
        <begin position="1"/>
        <end position="20"/>
    </location>
</feature>
<keyword evidence="1" id="KW-0378">Hydrolase</keyword>
<organism evidence="5 6">
    <name type="scientific">Streptomyces virginiae</name>
    <name type="common">Streptomyces cinnamonensis</name>
    <dbReference type="NCBI Taxonomy" id="1961"/>
    <lineage>
        <taxon>Bacteria</taxon>
        <taxon>Bacillati</taxon>
        <taxon>Actinomycetota</taxon>
        <taxon>Actinomycetes</taxon>
        <taxon>Kitasatosporales</taxon>
        <taxon>Streptomycetaceae</taxon>
        <taxon>Streptomyces</taxon>
    </lineage>
</organism>
<evidence type="ECO:0000256" key="3">
    <source>
        <dbReference type="SAM" id="Phobius"/>
    </source>
</evidence>
<dbReference type="PANTHER" id="PTHR43156">
    <property type="entry name" value="STAGE II SPORULATION PROTEIN E-RELATED"/>
    <property type="match status" value="1"/>
</dbReference>
<protein>
    <submittedName>
        <fullName evidence="5">Serine/threonine protein phosphatase</fullName>
    </submittedName>
</protein>
<accession>A0A0L8M9E8</accession>
<dbReference type="PATRIC" id="fig|1961.12.peg.5738"/>
<dbReference type="Proteomes" id="UP000037084">
    <property type="component" value="Unassembled WGS sequence"/>
</dbReference>
<keyword evidence="3" id="KW-0472">Membrane</keyword>
<dbReference type="AlphaFoldDB" id="A0A0L8M9E8"/>
<name>A0A0L8M9E8_STRVG</name>
<proteinExistence type="predicted"/>
<evidence type="ECO:0000256" key="2">
    <source>
        <dbReference type="SAM" id="MobiDB-lite"/>
    </source>
</evidence>
<dbReference type="EMBL" id="LGUV01000344">
    <property type="protein sequence ID" value="KOG47057.1"/>
    <property type="molecule type" value="Genomic_DNA"/>
</dbReference>
<feature type="transmembrane region" description="Helical" evidence="3">
    <location>
        <begin position="27"/>
        <end position="46"/>
    </location>
</feature>
<feature type="transmembrane region" description="Helical" evidence="3">
    <location>
        <begin position="53"/>
        <end position="79"/>
    </location>
</feature>
<sequence length="376" mass="40614">MRRSRPDGPPEVATDQNGFRPTEPPAWMRWLPFVYVAFVLLLEAGLREEWAVSFFLIALPPIAAYAYGPVVVAAFTVLAILLEGALAAGSHHLGENHHVTADIATAVVGILSTALAAHRSRQERHLVHANSVAEALMRALLRPVPHQVGHVLAASLYRPSEAGTMVGGDLFDVRSTHVGERAIIGDVRGKGLPAVRTVAAILGSFREAAYEAEDLPALAARLERRLTREAEEIPDEELFATALLIEFDCLAHRVTLTNHGHVEPVLISRGEVRTLEGPPALPLGLGGLAAAEGPVAWSHRFTRGDVLLLVTDGLVEARDTGGDFYPLVDRLRHRFAGRPAPGPADVVDFLNTDLPRHARQLHDDVAMLAIAPHGHI</sequence>
<evidence type="ECO:0000259" key="4">
    <source>
        <dbReference type="SMART" id="SM00331"/>
    </source>
</evidence>
<keyword evidence="3" id="KW-0812">Transmembrane</keyword>
<reference evidence="6" key="1">
    <citation type="submission" date="2015-07" db="EMBL/GenBank/DDBJ databases">
        <authorList>
            <consortium name="Consortium for Microbial Forensics and Genomics (microFORGE)"/>
            <person name="Knight B.M."/>
            <person name="Roberts D.P."/>
            <person name="Lin D."/>
            <person name="Hari K."/>
            <person name="Fletcher J."/>
            <person name="Melcher U."/>
            <person name="Blagden T."/>
            <person name="Winegar R.A."/>
        </authorList>
    </citation>
    <scope>NUCLEOTIDE SEQUENCE [LARGE SCALE GENOMIC DNA]</scope>
    <source>
        <strain evidence="6">NRRL B-1447</strain>
    </source>
</reference>